<keyword evidence="3" id="KW-0347">Helicase</keyword>
<feature type="compositionally biased region" description="Basic and acidic residues" evidence="5">
    <location>
        <begin position="1020"/>
        <end position="1054"/>
    </location>
</feature>
<dbReference type="PANTHER" id="PTHR10887">
    <property type="entry name" value="DNA2/NAM7 HELICASE FAMILY"/>
    <property type="match status" value="1"/>
</dbReference>
<evidence type="ECO:0000313" key="9">
    <source>
        <dbReference type="Proteomes" id="UP001162480"/>
    </source>
</evidence>
<feature type="region of interest" description="Disordered" evidence="5">
    <location>
        <begin position="148"/>
        <end position="270"/>
    </location>
</feature>
<feature type="region of interest" description="Disordered" evidence="5">
    <location>
        <begin position="890"/>
        <end position="927"/>
    </location>
</feature>
<dbReference type="GO" id="GO:0004386">
    <property type="term" value="F:helicase activity"/>
    <property type="evidence" value="ECO:0007669"/>
    <property type="project" value="UniProtKB-KW"/>
</dbReference>
<feature type="compositionally biased region" description="Basic and acidic residues" evidence="5">
    <location>
        <begin position="1162"/>
        <end position="1174"/>
    </location>
</feature>
<dbReference type="CDD" id="cd18808">
    <property type="entry name" value="SF1_C_Upf1"/>
    <property type="match status" value="1"/>
</dbReference>
<keyword evidence="4" id="KW-0067">ATP-binding</keyword>
<feature type="compositionally biased region" description="Acidic residues" evidence="5">
    <location>
        <begin position="375"/>
        <end position="385"/>
    </location>
</feature>
<dbReference type="EMBL" id="OX597840">
    <property type="protein sequence ID" value="CAI9741749.1"/>
    <property type="molecule type" value="Genomic_DNA"/>
</dbReference>
<feature type="compositionally biased region" description="Polar residues" evidence="5">
    <location>
        <begin position="148"/>
        <end position="159"/>
    </location>
</feature>
<dbReference type="InterPro" id="IPR027417">
    <property type="entry name" value="P-loop_NTPase"/>
</dbReference>
<dbReference type="InterPro" id="IPR045055">
    <property type="entry name" value="DNA2/NAM7-like"/>
</dbReference>
<dbReference type="SUPFAM" id="SSF52540">
    <property type="entry name" value="P-loop containing nucleoside triphosphate hydrolases"/>
    <property type="match status" value="1"/>
</dbReference>
<feature type="region of interest" description="Disordered" evidence="5">
    <location>
        <begin position="1151"/>
        <end position="1255"/>
    </location>
</feature>
<feature type="region of interest" description="Disordered" evidence="5">
    <location>
        <begin position="305"/>
        <end position="442"/>
    </location>
</feature>
<dbReference type="GO" id="GO:0006369">
    <property type="term" value="P:termination of RNA polymerase II transcription"/>
    <property type="evidence" value="ECO:0007669"/>
    <property type="project" value="TreeGrafter"/>
</dbReference>
<keyword evidence="1" id="KW-0547">Nucleotide-binding</keyword>
<dbReference type="InterPro" id="IPR041677">
    <property type="entry name" value="DNA2/NAM7_AAA_11"/>
</dbReference>
<feature type="compositionally biased region" description="Basic and acidic residues" evidence="5">
    <location>
        <begin position="395"/>
        <end position="409"/>
    </location>
</feature>
<keyword evidence="9" id="KW-1185">Reference proteome</keyword>
<feature type="compositionally biased region" description="Polar residues" evidence="5">
    <location>
        <begin position="1279"/>
        <end position="1307"/>
    </location>
</feature>
<evidence type="ECO:0000256" key="1">
    <source>
        <dbReference type="ARBA" id="ARBA00022741"/>
    </source>
</evidence>
<dbReference type="Gene3D" id="3.40.50.300">
    <property type="entry name" value="P-loop containing nucleotide triphosphate hydrolases"/>
    <property type="match status" value="2"/>
</dbReference>
<dbReference type="GO" id="GO:0016787">
    <property type="term" value="F:hydrolase activity"/>
    <property type="evidence" value="ECO:0007669"/>
    <property type="project" value="UniProtKB-KW"/>
</dbReference>
<dbReference type="InterPro" id="IPR041679">
    <property type="entry name" value="DNA2/NAM7-like_C"/>
</dbReference>
<feature type="compositionally biased region" description="Basic and acidic residues" evidence="5">
    <location>
        <begin position="2097"/>
        <end position="2110"/>
    </location>
</feature>
<feature type="region of interest" description="Disordered" evidence="5">
    <location>
        <begin position="38"/>
        <end position="59"/>
    </location>
</feature>
<feature type="domain" description="DNA2/NAM7 helicase-like C-terminal" evidence="7">
    <location>
        <begin position="1957"/>
        <end position="2067"/>
    </location>
</feature>
<organism evidence="8 9">
    <name type="scientific">Octopus vulgaris</name>
    <name type="common">Common octopus</name>
    <dbReference type="NCBI Taxonomy" id="6645"/>
    <lineage>
        <taxon>Eukaryota</taxon>
        <taxon>Metazoa</taxon>
        <taxon>Spiralia</taxon>
        <taxon>Lophotrochozoa</taxon>
        <taxon>Mollusca</taxon>
        <taxon>Cephalopoda</taxon>
        <taxon>Coleoidea</taxon>
        <taxon>Octopodiformes</taxon>
        <taxon>Octopoda</taxon>
        <taxon>Incirrata</taxon>
        <taxon>Octopodidae</taxon>
        <taxon>Octopus</taxon>
    </lineage>
</organism>
<evidence type="ECO:0000259" key="7">
    <source>
        <dbReference type="Pfam" id="PF13087"/>
    </source>
</evidence>
<evidence type="ECO:0000256" key="3">
    <source>
        <dbReference type="ARBA" id="ARBA00022806"/>
    </source>
</evidence>
<dbReference type="GO" id="GO:0005524">
    <property type="term" value="F:ATP binding"/>
    <property type="evidence" value="ECO:0007669"/>
    <property type="project" value="UniProtKB-KW"/>
</dbReference>
<evidence type="ECO:0000256" key="2">
    <source>
        <dbReference type="ARBA" id="ARBA00022801"/>
    </source>
</evidence>
<feature type="compositionally biased region" description="Polar residues" evidence="5">
    <location>
        <begin position="532"/>
        <end position="545"/>
    </location>
</feature>
<feature type="region of interest" description="Disordered" evidence="5">
    <location>
        <begin position="504"/>
        <end position="559"/>
    </location>
</feature>
<feature type="region of interest" description="Disordered" evidence="5">
    <location>
        <begin position="625"/>
        <end position="647"/>
    </location>
</feature>
<dbReference type="Proteomes" id="UP001162480">
    <property type="component" value="Chromosome 27"/>
</dbReference>
<evidence type="ECO:0000259" key="6">
    <source>
        <dbReference type="Pfam" id="PF13086"/>
    </source>
</evidence>
<proteinExistence type="predicted"/>
<evidence type="ECO:0008006" key="10">
    <source>
        <dbReference type="Google" id="ProtNLM"/>
    </source>
</evidence>
<dbReference type="PANTHER" id="PTHR10887:SF495">
    <property type="entry name" value="HELICASE SENATAXIN ISOFORM X1-RELATED"/>
    <property type="match status" value="1"/>
</dbReference>
<feature type="compositionally biased region" description="Low complexity" evidence="5">
    <location>
        <begin position="1232"/>
        <end position="1255"/>
    </location>
</feature>
<feature type="compositionally biased region" description="Basic and acidic residues" evidence="5">
    <location>
        <begin position="980"/>
        <end position="990"/>
    </location>
</feature>
<dbReference type="Pfam" id="PF13087">
    <property type="entry name" value="AAA_12"/>
    <property type="match status" value="1"/>
</dbReference>
<dbReference type="GO" id="GO:0016604">
    <property type="term" value="C:nuclear body"/>
    <property type="evidence" value="ECO:0007669"/>
    <property type="project" value="TreeGrafter"/>
</dbReference>
<feature type="compositionally biased region" description="Acidic residues" evidence="5">
    <location>
        <begin position="627"/>
        <end position="638"/>
    </location>
</feature>
<name>A0AA36BXD1_OCTVU</name>
<feature type="compositionally biased region" description="Low complexity" evidence="5">
    <location>
        <begin position="966"/>
        <end position="979"/>
    </location>
</feature>
<feature type="compositionally biased region" description="Basic and acidic residues" evidence="5">
    <location>
        <begin position="245"/>
        <end position="258"/>
    </location>
</feature>
<accession>A0AA36BXD1</accession>
<feature type="region of interest" description="Disordered" evidence="5">
    <location>
        <begin position="455"/>
        <end position="491"/>
    </location>
</feature>
<gene>
    <name evidence="8" type="ORF">OCTVUL_1B024043</name>
</gene>
<feature type="region of interest" description="Disordered" evidence="5">
    <location>
        <begin position="966"/>
        <end position="990"/>
    </location>
</feature>
<feature type="compositionally biased region" description="Acidic residues" evidence="5">
    <location>
        <begin position="218"/>
        <end position="244"/>
    </location>
</feature>
<dbReference type="InterPro" id="IPR047187">
    <property type="entry name" value="SF1_C_Upf1"/>
</dbReference>
<feature type="region of interest" description="Disordered" evidence="5">
    <location>
        <begin position="2090"/>
        <end position="2110"/>
    </location>
</feature>
<sequence length="2110" mass="236149">MEEEANEDNEGEICIVSGRKKLICTCPDCLRNWRLSKSKDLPSSQPCMKRPGDESCKPQFNSQTLSACKWNGSDEYEPFEKKSKLSDSKSKDQRKLLPTKFAAEKFDSGEVVTTSTTQGVSDLSKNKNQTTSCRGGAVIDISDELTISTNSDSDCTLPNLTPPMSDEENDRDETTLVNSSPGISGDDKSSEIIDITENNPDSEVLFNYSQEDAIILISDDDDDDDDEEVGDGEYDDDDDEEEEDVDRRRRGMDGESSKKPHHRNNIGFVNFNAEFTREESKFYQGIKKETPDSWADYGIDASTKHKIKKEVEEEEAEEHSRNSENSKVNSITFAMPSVKLEPNSSDEETGKAIQNPENTQLCLQVDIKQEKSDSQDSDILFEELEESTKPNPIVAKDKQDDPSGDKRMEPTIVPLKRKVCSKRFSSSTSDDDDDDTQCYPLKTSKVTKTVSQWLTKQGDHGKSLTKPPVSSVVAFDDDSDAGLSDDGDDDELYMCATQVEENLFKEGQLNKKGKKESPEISRRSKQSEKTPKPSTAPESPKYSSKTIEDLGESSSKTARDSLTPVLAKILFGNANTSTPHPLLVTEETKVKLRIPRWKNTEEDSDSDSSIYSVATQVDHNISLVNENDADNDSDDDDDGRLYMQNTQVDSVSRKANFKSKKSFYASSKRKKLLNRNDNDSDSDDSQFSVATQVDSNIVPKTGHQMKNSYLFPKVSTSVINSRQVPRTKESEFKTPKFPHRKKATKGIPPDAYFNKAVTPTSIQHSNTSYKDDEDSDSDSSVFSIATQIDNALPCQNDGRKDDPYFQATQVDKNAGTEFPSPKANSFKIPLLPTKKLCKPSTLKLDIRHCKERSEDYDSDDSSFSVATQVDDPWPLNINNEEQEEFYMKETQADEPFTSKSSKSQHYLKPKPPRKNSTSKPKADNDDDGLFLAATQVDSVNSSEAATQATGSSYNNFLLGLAATEPSGVGTVSSSVTPQQMEREEKEEQQSDPKFADFLLNLCEDTDRNKSACPKSLGKASEIEPQRLKSRKEIRENFKQQKMKMDNKSKLRSPEKSPTNLFYPTVLSIKDSAPPKKKRPSSKNSNVIKEGISSAKNQLEGRFFFKSLDKTPAKWTKSSSVAVGSSASLSSDVTLPNADEIKKLGLPLIETPKRRRPLPETLIKNHPEESQDIRRPSSPVIDTATPGSSTRNRPPPTPPTPPTPSTPPTPPTPPIPLGPTLTNNPKTNYSCNSSGSSKISHSKHGPPSSTPSLKPLPLFENSNKCFAKDFNSFHIPKIKNPSQKLNPDSTQATPTTSLPHKSSYSIPKQTFPPEVPKCAPSYPKSSLSHSYPNTNQSTSNTNPSKRVTFSNVNKVEVFQQPHWSRSNQQEAHTDLLKYLLRWNTKWLQEQDTLKTSPPIVSKDQLFPLLQSYPSYTEYVSVIQPLLLLEIWECVYREYMETMLKARILKVACNNIRKASPSHVDYIIYGIVPEMEQISNNCISEGDFIILKLRVKNSTSQSNSSSSSGNHGDSSEYPVFGFVDSVSFQKPHYYNGILDRFPDLASWAKTIRNFRIFRAIIKCHYRNLTHCFSQLLEVQFLTSLIPFLRQYKALTKFVSNPLHPHILNPADGTALVTDSAIPVNGNYNTSQKKAISAAAEMACLPISKPNYCLVQGPPGTGKSHTIIGMIQKIKEQKPQSKILLCAPSNGAVDELMRRLIENRQKAQAKSQVPLKFVRIGNPKHIHNDVIEYSMKKLILRNFKPNGVKQSCMLAEKNQYCNELKRNEEEICKMYEQPRSSLRDEKIRKLKKDSRYIKDKVDLLKKQLENNQAAMNSIEPTPAEEAAMEKSLLSKADVICGTLSTCGSGRILSKLADERFSCIIIDEASQCCELDSLIPLQYNCCKLILIGDTEQLSPTIISQLALEYNYGQSLFERLCKHYKYKDKNSVIMLNVQYRMHPDICKFPNRYIYNNQLISDSSLCNPVEANFTVSLCECLSNLQVGRPLLKIAVIAPYREQKKLLECLLAKRKLSNVDVTTVDGFQGRENDIIIMSCVRAHGSFGSIGFLKNRRRLNVALTRAKFALYIVGHLASLEGDEDWKSLIQDALDRHLVSSPNSDKGAEDGSEGEKRGH</sequence>
<feature type="compositionally biased region" description="Acidic residues" evidence="5">
    <location>
        <begin position="475"/>
        <end position="491"/>
    </location>
</feature>
<feature type="region of interest" description="Disordered" evidence="5">
    <location>
        <begin position="853"/>
        <end position="875"/>
    </location>
</feature>
<protein>
    <recommendedName>
        <fullName evidence="10">Helicase senataxin</fullName>
    </recommendedName>
</protein>
<dbReference type="FunFam" id="3.40.50.300:FF:000326">
    <property type="entry name" value="P-loop containing nucleoside triphosphate hydrolase"/>
    <property type="match status" value="1"/>
</dbReference>
<evidence type="ECO:0000256" key="4">
    <source>
        <dbReference type="ARBA" id="ARBA00022840"/>
    </source>
</evidence>
<dbReference type="GO" id="GO:0001147">
    <property type="term" value="F:transcription termination site sequence-specific DNA binding"/>
    <property type="evidence" value="ECO:0007669"/>
    <property type="project" value="TreeGrafter"/>
</dbReference>
<feature type="region of interest" description="Disordered" evidence="5">
    <location>
        <begin position="73"/>
        <end position="96"/>
    </location>
</feature>
<feature type="compositionally biased region" description="Basic and acidic residues" evidence="5">
    <location>
        <begin position="515"/>
        <end position="531"/>
    </location>
</feature>
<feature type="compositionally biased region" description="Basic and acidic residues" evidence="5">
    <location>
        <begin position="78"/>
        <end position="95"/>
    </location>
</feature>
<feature type="compositionally biased region" description="Low complexity" evidence="5">
    <location>
        <begin position="1329"/>
        <end position="1343"/>
    </location>
</feature>
<keyword evidence="2" id="KW-0378">Hydrolase</keyword>
<dbReference type="CDD" id="cd18042">
    <property type="entry name" value="DEXXQc_SETX"/>
    <property type="match status" value="1"/>
</dbReference>
<dbReference type="GO" id="GO:0005694">
    <property type="term" value="C:chromosome"/>
    <property type="evidence" value="ECO:0007669"/>
    <property type="project" value="UniProtKB-ARBA"/>
</dbReference>
<dbReference type="Pfam" id="PF13086">
    <property type="entry name" value="AAA_11"/>
    <property type="match status" value="1"/>
</dbReference>
<feature type="domain" description="DNA2/NAM7 helicase helicase" evidence="6">
    <location>
        <begin position="1625"/>
        <end position="1900"/>
    </location>
</feature>
<feature type="compositionally biased region" description="Pro residues" evidence="5">
    <location>
        <begin position="1192"/>
        <end position="1216"/>
    </location>
</feature>
<evidence type="ECO:0000313" key="8">
    <source>
        <dbReference type="EMBL" id="CAI9741749.1"/>
    </source>
</evidence>
<feature type="region of interest" description="Disordered" evidence="5">
    <location>
        <begin position="1276"/>
        <end position="1344"/>
    </location>
</feature>
<feature type="region of interest" description="Disordered" evidence="5">
    <location>
        <begin position="1008"/>
        <end position="1092"/>
    </location>
</feature>
<reference evidence="8" key="1">
    <citation type="submission" date="2023-08" db="EMBL/GenBank/DDBJ databases">
        <authorList>
            <person name="Alioto T."/>
            <person name="Alioto T."/>
            <person name="Gomez Garrido J."/>
        </authorList>
    </citation>
    <scope>NUCLEOTIDE SEQUENCE</scope>
</reference>
<evidence type="ECO:0000256" key="5">
    <source>
        <dbReference type="SAM" id="MobiDB-lite"/>
    </source>
</evidence>
<feature type="region of interest" description="Disordered" evidence="5">
    <location>
        <begin position="721"/>
        <end position="753"/>
    </location>
</feature>